<protein>
    <submittedName>
        <fullName evidence="1">WD repeat-containing protein</fullName>
    </submittedName>
</protein>
<name>A0ACB8UK23_9APHY</name>
<organism evidence="1 2">
    <name type="scientific">Irpex rosettiformis</name>
    <dbReference type="NCBI Taxonomy" id="378272"/>
    <lineage>
        <taxon>Eukaryota</taxon>
        <taxon>Fungi</taxon>
        <taxon>Dikarya</taxon>
        <taxon>Basidiomycota</taxon>
        <taxon>Agaricomycotina</taxon>
        <taxon>Agaricomycetes</taxon>
        <taxon>Polyporales</taxon>
        <taxon>Irpicaceae</taxon>
        <taxon>Irpex</taxon>
    </lineage>
</organism>
<sequence length="1361" mass="151954">MLQLLHTYTGSPYTGLQHLVLPKETLLLYPSFDSIIILNARTLSFVRALAVWEAFPGALHAAEAIKCISIDPGMRLIVASMGSRIASWSLSDVQGDAWRVYSSLLLPEDQPITTIDCKSGLLALGTLSSLSVYTLILENDLPTWSLKWSLPLAGLSRLRFSPSLMYIASTSTKDNTVRIFLTTSGNQSQQIRHPRPVTDMHWKQSETSSRDDLTLYTTTSDATLRVFLPVLDAPQHLQLHASLDIFSALPFSVASEVTESRVFWLSREIMSKALLAALAETALNTEDGRYKRVCEIQDEHWDLFLRVLSDGSLVLQAVANIDRRPPTLLKQFTLLQSSPSTVPQLPGHLYILPNPAAPGTLTLVTSSPVTSYALSPIPFFDARREGLSLVSRGEVNLYHNQQDDRRPPSSLVRFVRTADGEAVAALKEDGTVEIWTIHKRHRMPERLTTLKPNASHKVDCVVVFDKGEHFVTYSESLGRVSLYTSRSLANPVSAEVSHLVTLFAITSERDADSITLVGITSKSTMILVKVTQPSHSAAAATDSWLNVASETDLPLKIKPTMIVPVDPMGWSGTFAKKIAGEHDYLVSVGTDGELSFWRIDSNGLEAPVNWKCTGRVKTQRQNIAMAACSSAKKTVLVCPVEGGQELTIWDSTESEFSSGLEYLHKLSVDDPILDLDWTATPDGQSILAVGFSHHIDILCQERMTYFDETPGWGICHTIDLSRSIPHQIRDSIWLRGGSFLVGTGQLMSLFGEESSKVHGGEEESLFEYAARHNGPLDDYHPQMTLQCLLWGKLTTLELVKKSFINLAHNLARTRDIHHWTPVPFEEFLKKDDVAKASNFGHRPQRSLLFSVREAADESEEEEFSPTLVEGLKDKLSEQPLPHLTPNEMESLLVLLQTTLEIESQRRALDSNGLRYVISMRVFYIYNRRLSNSTSPPSPGSNGSPKSRRPHRRERLRYRDMIWAFHSESQDLLLSTSVGSCDGGKMCWPDARALGVYIWLRSQETMKSHLEVMARNQYMAGDNRDPVACSLFYFALGKVKLVHGLWRQAAWHKEQATMLKFLNNNFSEPRWRTAALKNAFALLSKRRFEYAAAFFLLGGSLKDAVNVCLRNLQDFQLAIALVRVVEGDDSPILWDILTTTVIPIAFREGNRWLASWAFWMLRRRDLSVRILITPLRDLAAAWDSKIIEIGEPHYDDPSLALLFSQLKLKTLQAAKGTSEISGRTEFNFVLQIARVFCRMGCHALALDLVRTWSFARPSTAVHDSPTLRPPPSPLATRFALEPAMRRRSSILIDMDILSAPPTRTGSPDPRVPNQGPTSSGEGEVMQQAESGDLVARKAGMGRLLKSAKQDVQVPEFSMDAFF</sequence>
<proteinExistence type="predicted"/>
<reference evidence="1" key="1">
    <citation type="journal article" date="2021" name="Environ. Microbiol.">
        <title>Gene family expansions and transcriptome signatures uncover fungal adaptations to wood decay.</title>
        <authorList>
            <person name="Hage H."/>
            <person name="Miyauchi S."/>
            <person name="Viragh M."/>
            <person name="Drula E."/>
            <person name="Min B."/>
            <person name="Chaduli D."/>
            <person name="Navarro D."/>
            <person name="Favel A."/>
            <person name="Norest M."/>
            <person name="Lesage-Meessen L."/>
            <person name="Balint B."/>
            <person name="Merenyi Z."/>
            <person name="de Eugenio L."/>
            <person name="Morin E."/>
            <person name="Martinez A.T."/>
            <person name="Baldrian P."/>
            <person name="Stursova M."/>
            <person name="Martinez M.J."/>
            <person name="Novotny C."/>
            <person name="Magnuson J.K."/>
            <person name="Spatafora J.W."/>
            <person name="Maurice S."/>
            <person name="Pangilinan J."/>
            <person name="Andreopoulos W."/>
            <person name="LaButti K."/>
            <person name="Hundley H."/>
            <person name="Na H."/>
            <person name="Kuo A."/>
            <person name="Barry K."/>
            <person name="Lipzen A."/>
            <person name="Henrissat B."/>
            <person name="Riley R."/>
            <person name="Ahrendt S."/>
            <person name="Nagy L.G."/>
            <person name="Grigoriev I.V."/>
            <person name="Martin F."/>
            <person name="Rosso M.N."/>
        </authorList>
    </citation>
    <scope>NUCLEOTIDE SEQUENCE</scope>
    <source>
        <strain evidence="1">CBS 384.51</strain>
    </source>
</reference>
<dbReference type="Proteomes" id="UP001055072">
    <property type="component" value="Unassembled WGS sequence"/>
</dbReference>
<evidence type="ECO:0000313" key="1">
    <source>
        <dbReference type="EMBL" id="KAI0094792.1"/>
    </source>
</evidence>
<evidence type="ECO:0000313" key="2">
    <source>
        <dbReference type="Proteomes" id="UP001055072"/>
    </source>
</evidence>
<keyword evidence="2" id="KW-1185">Reference proteome</keyword>
<gene>
    <name evidence="1" type="ORF">BDY19DRAFT_881079</name>
</gene>
<comment type="caution">
    <text evidence="1">The sequence shown here is derived from an EMBL/GenBank/DDBJ whole genome shotgun (WGS) entry which is preliminary data.</text>
</comment>
<dbReference type="EMBL" id="MU274900">
    <property type="protein sequence ID" value="KAI0094792.1"/>
    <property type="molecule type" value="Genomic_DNA"/>
</dbReference>
<accession>A0ACB8UK23</accession>